<evidence type="ECO:0000313" key="1">
    <source>
        <dbReference type="EMBL" id="KAF3523701.1"/>
    </source>
</evidence>
<proteinExistence type="predicted"/>
<sequence>MTPEVEALMLCTAGFCLQPCRLLFYEDKTVWCESHGEHKGWFVGLNSSVVFEDKRWFVRFDGSSPLKRAQVKKGCVSGSGVLRRNEGFGRVLALTRNGDGQDEAQGTCLLVDEDLNTCLSFSTCGFS</sequence>
<dbReference type="EMBL" id="QGKX02001347">
    <property type="protein sequence ID" value="KAF3523701.1"/>
    <property type="molecule type" value="Genomic_DNA"/>
</dbReference>
<name>A0A8S9PVP9_BRACR</name>
<comment type="caution">
    <text evidence="1">The sequence shown here is derived from an EMBL/GenBank/DDBJ whole genome shotgun (WGS) entry which is preliminary data.</text>
</comment>
<evidence type="ECO:0000313" key="2">
    <source>
        <dbReference type="Proteomes" id="UP000712600"/>
    </source>
</evidence>
<dbReference type="AlphaFoldDB" id="A0A8S9PVP9"/>
<protein>
    <submittedName>
        <fullName evidence="1">Uncharacterized protein</fullName>
    </submittedName>
</protein>
<accession>A0A8S9PVP9</accession>
<organism evidence="1 2">
    <name type="scientific">Brassica cretica</name>
    <name type="common">Mustard</name>
    <dbReference type="NCBI Taxonomy" id="69181"/>
    <lineage>
        <taxon>Eukaryota</taxon>
        <taxon>Viridiplantae</taxon>
        <taxon>Streptophyta</taxon>
        <taxon>Embryophyta</taxon>
        <taxon>Tracheophyta</taxon>
        <taxon>Spermatophyta</taxon>
        <taxon>Magnoliopsida</taxon>
        <taxon>eudicotyledons</taxon>
        <taxon>Gunneridae</taxon>
        <taxon>Pentapetalae</taxon>
        <taxon>rosids</taxon>
        <taxon>malvids</taxon>
        <taxon>Brassicales</taxon>
        <taxon>Brassicaceae</taxon>
        <taxon>Brassiceae</taxon>
        <taxon>Brassica</taxon>
    </lineage>
</organism>
<dbReference type="Proteomes" id="UP000712600">
    <property type="component" value="Unassembled WGS sequence"/>
</dbReference>
<reference evidence="1" key="1">
    <citation type="submission" date="2019-12" db="EMBL/GenBank/DDBJ databases">
        <title>Genome sequencing and annotation of Brassica cretica.</title>
        <authorList>
            <person name="Studholme D.J."/>
            <person name="Sarris P."/>
        </authorList>
    </citation>
    <scope>NUCLEOTIDE SEQUENCE</scope>
    <source>
        <strain evidence="1">PFS-109/04</strain>
        <tissue evidence="1">Leaf</tissue>
    </source>
</reference>
<gene>
    <name evidence="1" type="ORF">F2Q69_00050192</name>
</gene>